<dbReference type="WBParaSite" id="JU765_v2.g20590.t2">
    <property type="protein sequence ID" value="JU765_v2.g20590.t2"/>
    <property type="gene ID" value="JU765_v2.g20590"/>
</dbReference>
<reference evidence="2" key="1">
    <citation type="submission" date="2022-11" db="UniProtKB">
        <authorList>
            <consortium name="WormBaseParasite"/>
        </authorList>
    </citation>
    <scope>IDENTIFICATION</scope>
</reference>
<evidence type="ECO:0000313" key="1">
    <source>
        <dbReference type="Proteomes" id="UP000887576"/>
    </source>
</evidence>
<evidence type="ECO:0000313" key="2">
    <source>
        <dbReference type="WBParaSite" id="JU765_v2.g20590.t2"/>
    </source>
</evidence>
<protein>
    <submittedName>
        <fullName evidence="2">Uncharacterized protein</fullName>
    </submittedName>
</protein>
<name>A0AC34QZ19_9BILA</name>
<dbReference type="Proteomes" id="UP000887576">
    <property type="component" value="Unplaced"/>
</dbReference>
<organism evidence="1 2">
    <name type="scientific">Panagrolaimus sp. JU765</name>
    <dbReference type="NCBI Taxonomy" id="591449"/>
    <lineage>
        <taxon>Eukaryota</taxon>
        <taxon>Metazoa</taxon>
        <taxon>Ecdysozoa</taxon>
        <taxon>Nematoda</taxon>
        <taxon>Chromadorea</taxon>
        <taxon>Rhabditida</taxon>
        <taxon>Tylenchina</taxon>
        <taxon>Panagrolaimomorpha</taxon>
        <taxon>Panagrolaimoidea</taxon>
        <taxon>Panagrolaimidae</taxon>
        <taxon>Panagrolaimus</taxon>
    </lineage>
</organism>
<proteinExistence type="predicted"/>
<sequence length="173" mass="19325">MVEVSCVEKIIIFGRSVVSVLMVESCYYSGCYSRVNGQSRIPWAQCKQMVANLLVEYFWKKGNLTSHLQHARATPPNSSSLAHTSPFDFLMKCPSSCFRNFAFNDFKLPQLLFDETILRNFNLLLLPLRNAAVIIPLVAAPASYCHHQPPIVPVPASIVAAAAVLFRIHPSFI</sequence>
<accession>A0AC34QZ19</accession>